<evidence type="ECO:0000256" key="1">
    <source>
        <dbReference type="SAM" id="MobiDB-lite"/>
    </source>
</evidence>
<dbReference type="Proteomes" id="UP000447873">
    <property type="component" value="Unassembled WGS sequence"/>
</dbReference>
<evidence type="ECO:0000313" key="4">
    <source>
        <dbReference type="EMBL" id="KAE9980452.1"/>
    </source>
</evidence>
<gene>
    <name evidence="2" type="ORF">BLS_007194</name>
    <name evidence="4" type="ORF">EG327_006554</name>
    <name evidence="3" type="ORF">EG328_000613</name>
</gene>
<feature type="compositionally biased region" description="Polar residues" evidence="1">
    <location>
        <begin position="57"/>
        <end position="70"/>
    </location>
</feature>
<dbReference type="EMBL" id="WNWQ01000552">
    <property type="protein sequence ID" value="KAE9966136.1"/>
    <property type="molecule type" value="Genomic_DNA"/>
</dbReference>
<dbReference type="AlphaFoldDB" id="A0A8H3V3N5"/>
<evidence type="ECO:0000313" key="3">
    <source>
        <dbReference type="EMBL" id="KAE9979968.1"/>
    </source>
</evidence>
<name>A0A8H3V3N5_VENIN</name>
<dbReference type="Proteomes" id="UP000433883">
    <property type="component" value="Unassembled WGS sequence"/>
</dbReference>
<feature type="compositionally biased region" description="Basic and acidic residues" evidence="1">
    <location>
        <begin position="32"/>
        <end position="41"/>
    </location>
</feature>
<dbReference type="Proteomes" id="UP000490939">
    <property type="component" value="Unassembled WGS sequence"/>
</dbReference>
<sequence>MVEKQQEMLAQHQATLAEGGIVVGPAITPSRNGDESNRSDSDQLFVKSRPTADFDASGNSVYEPPTTTEKTLPDVQPGAFPQFNKLPVELRMKIFRHHLRSSPPLAIYQGPQLSKLEGPQPFSGPNAIHLALFSAQDICRDTIRMMNEPDVIQHVIHIDSENINQLQHWLASAPITTFKNVALCVRLTENLFGTSAAQHLVQSTRNSIAKFTSAKTFELYFELDYGGISEQRYFGKSVKEVLYYDFKNTLKALPRLQHIEISHGLSYERCASSTICWEKKREGCWLLCANDVSYKGLGNLDHKDREMRVFMAEMRVFKAEKQYRELVEFRDEWQKAHPGKYLPSVDQLYQYIWQGRRDSSVGRWLRHSGANKLGWLEL</sequence>
<protein>
    <submittedName>
        <fullName evidence="4">Uncharacterized protein</fullName>
    </submittedName>
</protein>
<evidence type="ECO:0000313" key="2">
    <source>
        <dbReference type="EMBL" id="KAE9966136.1"/>
    </source>
</evidence>
<feature type="region of interest" description="Disordered" evidence="1">
    <location>
        <begin position="1"/>
        <end position="78"/>
    </location>
</feature>
<reference evidence="4 6" key="1">
    <citation type="submission" date="2019-07" db="EMBL/GenBank/DDBJ databases">
        <title>Venturia inaequalis Genome Resource.</title>
        <authorList>
            <person name="Lichtner F.J."/>
        </authorList>
    </citation>
    <scope>NUCLEOTIDE SEQUENCE [LARGE SCALE GENOMIC DNA]</scope>
    <source>
        <strain evidence="3 5">120213</strain>
        <strain evidence="2">Bline_iso_100314</strain>
        <strain evidence="4 6">DMI_063113</strain>
    </source>
</reference>
<evidence type="ECO:0000313" key="6">
    <source>
        <dbReference type="Proteomes" id="UP000490939"/>
    </source>
</evidence>
<dbReference type="EMBL" id="WNWS01000110">
    <property type="protein sequence ID" value="KAE9979968.1"/>
    <property type="molecule type" value="Genomic_DNA"/>
</dbReference>
<organism evidence="4 6">
    <name type="scientific">Venturia inaequalis</name>
    <name type="common">Apple scab fungus</name>
    <dbReference type="NCBI Taxonomy" id="5025"/>
    <lineage>
        <taxon>Eukaryota</taxon>
        <taxon>Fungi</taxon>
        <taxon>Dikarya</taxon>
        <taxon>Ascomycota</taxon>
        <taxon>Pezizomycotina</taxon>
        <taxon>Dothideomycetes</taxon>
        <taxon>Pleosporomycetidae</taxon>
        <taxon>Venturiales</taxon>
        <taxon>Venturiaceae</taxon>
        <taxon>Venturia</taxon>
    </lineage>
</organism>
<dbReference type="EMBL" id="WNWR01000386">
    <property type="protein sequence ID" value="KAE9980452.1"/>
    <property type="molecule type" value="Genomic_DNA"/>
</dbReference>
<accession>A0A8H3V3N5</accession>
<proteinExistence type="predicted"/>
<keyword evidence="6" id="KW-1185">Reference proteome</keyword>
<comment type="caution">
    <text evidence="4">The sequence shown here is derived from an EMBL/GenBank/DDBJ whole genome shotgun (WGS) entry which is preliminary data.</text>
</comment>
<evidence type="ECO:0000313" key="5">
    <source>
        <dbReference type="Proteomes" id="UP000447873"/>
    </source>
</evidence>